<dbReference type="AlphaFoldDB" id="A0AAV1E2F0"/>
<dbReference type="GO" id="GO:0005249">
    <property type="term" value="F:voltage-gated potassium channel activity"/>
    <property type="evidence" value="ECO:0007669"/>
    <property type="project" value="InterPro"/>
</dbReference>
<feature type="compositionally biased region" description="Basic residues" evidence="1">
    <location>
        <begin position="486"/>
        <end position="498"/>
    </location>
</feature>
<evidence type="ECO:0000313" key="4">
    <source>
        <dbReference type="Proteomes" id="UP001161247"/>
    </source>
</evidence>
<reference evidence="3" key="1">
    <citation type="submission" date="2023-03" db="EMBL/GenBank/DDBJ databases">
        <authorList>
            <person name="Julca I."/>
        </authorList>
    </citation>
    <scope>NUCLEOTIDE SEQUENCE</scope>
</reference>
<dbReference type="Pfam" id="PF05553">
    <property type="entry name" value="DUF761"/>
    <property type="match status" value="1"/>
</dbReference>
<proteinExistence type="predicted"/>
<accession>A0AAV1E2F0</accession>
<evidence type="ECO:0000313" key="3">
    <source>
        <dbReference type="EMBL" id="CAI9114381.1"/>
    </source>
</evidence>
<feature type="region of interest" description="Disordered" evidence="1">
    <location>
        <begin position="547"/>
        <end position="594"/>
    </location>
</feature>
<keyword evidence="2" id="KW-0812">Transmembrane</keyword>
<feature type="region of interest" description="Disordered" evidence="1">
    <location>
        <begin position="118"/>
        <end position="140"/>
    </location>
</feature>
<dbReference type="PANTHER" id="PTHR33098">
    <property type="entry name" value="COTTON FIBER (DUF761)"/>
    <property type="match status" value="1"/>
</dbReference>
<feature type="compositionally biased region" description="Low complexity" evidence="1">
    <location>
        <begin position="416"/>
        <end position="428"/>
    </location>
</feature>
<feature type="compositionally biased region" description="Basic residues" evidence="1">
    <location>
        <begin position="398"/>
        <end position="407"/>
    </location>
</feature>
<keyword evidence="4" id="KW-1185">Reference proteome</keyword>
<feature type="compositionally biased region" description="Pro residues" evidence="1">
    <location>
        <begin position="429"/>
        <end position="444"/>
    </location>
</feature>
<dbReference type="GO" id="GO:0016020">
    <property type="term" value="C:membrane"/>
    <property type="evidence" value="ECO:0007669"/>
    <property type="project" value="InterPro"/>
</dbReference>
<dbReference type="PANTHER" id="PTHR33098:SF36">
    <property type="entry name" value="HYDROXYPROLINE-RICH GLYCOPROTEIN FAMILY PROTEIN"/>
    <property type="match status" value="1"/>
</dbReference>
<organism evidence="3 4">
    <name type="scientific">Oldenlandia corymbosa var. corymbosa</name>
    <dbReference type="NCBI Taxonomy" id="529605"/>
    <lineage>
        <taxon>Eukaryota</taxon>
        <taxon>Viridiplantae</taxon>
        <taxon>Streptophyta</taxon>
        <taxon>Embryophyta</taxon>
        <taxon>Tracheophyta</taxon>
        <taxon>Spermatophyta</taxon>
        <taxon>Magnoliopsida</taxon>
        <taxon>eudicotyledons</taxon>
        <taxon>Gunneridae</taxon>
        <taxon>Pentapetalae</taxon>
        <taxon>asterids</taxon>
        <taxon>lamiids</taxon>
        <taxon>Gentianales</taxon>
        <taxon>Rubiaceae</taxon>
        <taxon>Rubioideae</taxon>
        <taxon>Spermacoceae</taxon>
        <taxon>Hedyotis-Oldenlandia complex</taxon>
        <taxon>Oldenlandia</taxon>
    </lineage>
</organism>
<feature type="compositionally biased region" description="Pro residues" evidence="1">
    <location>
        <begin position="358"/>
        <end position="369"/>
    </location>
</feature>
<dbReference type="Proteomes" id="UP001161247">
    <property type="component" value="Chromosome 7"/>
</dbReference>
<feature type="compositionally biased region" description="Pro residues" evidence="1">
    <location>
        <begin position="516"/>
        <end position="529"/>
    </location>
</feature>
<evidence type="ECO:0000256" key="2">
    <source>
        <dbReference type="SAM" id="Phobius"/>
    </source>
</evidence>
<dbReference type="PRINTS" id="PR01582">
    <property type="entry name" value="KV33CHANNEL"/>
</dbReference>
<evidence type="ECO:0000256" key="1">
    <source>
        <dbReference type="SAM" id="MobiDB-lite"/>
    </source>
</evidence>
<gene>
    <name evidence="3" type="ORF">OLC1_LOCUS21158</name>
</gene>
<keyword evidence="2" id="KW-0472">Membrane</keyword>
<sequence length="636" mass="70247">MMEEEDGEGYLSSPFWVQSTTSRRHRGRRLRQGISSFFLSSGLLITLLLVTAVSFLVFVVPSTISLSKQIFRPNNVKKSWDSLNLVLVLFALVFGFLSRNRNEDRNFDDEAFNQTISKKARDDETAQKSNPSTPQRWYDNNGYSISSSVEAEDSNQSNPSNHFQWFGYSDQTAYSINNSRGGGGLKRASSSYPDLLEVEASSSSVLADPSKSPAQSVAYDDMHINTSRFSSHGGQIYRRRSWKYAFDDDTRIESKYLYQDEFVISPKQPPPSINITPAPPAPSSPAPAPPATNSPPPAPPSPPPALPPLPPASPPRQEQEVKQLMAYESVANKRERRRKRNLPKREEPISEQPAVTAPAPPPPPPPPLPEYVDQMSSDKMDKKRSGGNATKDFLNSLYHKKKKKQRQRSAENADALLHLPQTPPLHFQLPPPSPPPPPPPPPPSVFQNLFSTKKSKRKTSETVISVPIPPQKPIPRTRASQITHRTIQKKPPQPKKVRSFGSEEGYSNSGGESPRVPAPPPPPPPPPFLKSPTWKFVLQGDFVRLDSAVSSRSGSPEPDEELESDVTPTAADVDETETLPFPASPLFFPPSPDVNTKADNFINRFRAGLKLEKMNSMNKRGVGLSNLGPGSGPTHS</sequence>
<feature type="compositionally biased region" description="Low complexity" evidence="1">
    <location>
        <begin position="502"/>
        <end position="513"/>
    </location>
</feature>
<name>A0AAV1E2F0_OLDCO</name>
<dbReference type="InterPro" id="IPR005404">
    <property type="entry name" value="K_chnl_volt-dep_Kv3.3"/>
</dbReference>
<keyword evidence="2" id="KW-1133">Transmembrane helix</keyword>
<feature type="transmembrane region" description="Helical" evidence="2">
    <location>
        <begin position="80"/>
        <end position="97"/>
    </location>
</feature>
<protein>
    <submittedName>
        <fullName evidence="3">OLC1v1015096C1</fullName>
    </submittedName>
</protein>
<dbReference type="InterPro" id="IPR008480">
    <property type="entry name" value="DUF761_pln"/>
</dbReference>
<feature type="compositionally biased region" description="Pro residues" evidence="1">
    <location>
        <begin position="267"/>
        <end position="314"/>
    </location>
</feature>
<feature type="transmembrane region" description="Helical" evidence="2">
    <location>
        <begin position="33"/>
        <end position="60"/>
    </location>
</feature>
<feature type="region of interest" description="Disordered" evidence="1">
    <location>
        <begin position="264"/>
        <end position="532"/>
    </location>
</feature>
<dbReference type="EMBL" id="OX459124">
    <property type="protein sequence ID" value="CAI9114381.1"/>
    <property type="molecule type" value="Genomic_DNA"/>
</dbReference>